<sequence length="93" mass="10403">MFPFLIGIPFVIIQMYQDREEEKERNQWKVKKTPPAAPPAAPLTPPTKTKSETPPQSNETLPTKSTETPPTSVEAPVAPHQTSQLKKEEMPLP</sequence>
<evidence type="ECO:0000313" key="2">
    <source>
        <dbReference type="EMBL" id="TKR76395.1"/>
    </source>
</evidence>
<gene>
    <name evidence="2" type="ORF">L596_017537</name>
</gene>
<protein>
    <submittedName>
        <fullName evidence="2">Uncharacterized protein</fullName>
    </submittedName>
</protein>
<feature type="compositionally biased region" description="Low complexity" evidence="1">
    <location>
        <begin position="46"/>
        <end position="55"/>
    </location>
</feature>
<reference evidence="2 3" key="2">
    <citation type="journal article" date="2019" name="G3 (Bethesda)">
        <title>Hybrid Assembly of the Genome of the Entomopathogenic Nematode Steinernema carpocapsae Identifies the X-Chromosome.</title>
        <authorList>
            <person name="Serra L."/>
            <person name="Macchietto M."/>
            <person name="Macias-Munoz A."/>
            <person name="McGill C.J."/>
            <person name="Rodriguez I.M."/>
            <person name="Rodriguez B."/>
            <person name="Murad R."/>
            <person name="Mortazavi A."/>
        </authorList>
    </citation>
    <scope>NUCLEOTIDE SEQUENCE [LARGE SCALE GENOMIC DNA]</scope>
    <source>
        <strain evidence="2 3">ALL</strain>
    </source>
</reference>
<feature type="compositionally biased region" description="Pro residues" evidence="1">
    <location>
        <begin position="35"/>
        <end position="45"/>
    </location>
</feature>
<dbReference type="EMBL" id="AZBU02000005">
    <property type="protein sequence ID" value="TKR76395.1"/>
    <property type="molecule type" value="Genomic_DNA"/>
</dbReference>
<proteinExistence type="predicted"/>
<comment type="caution">
    <text evidence="2">The sequence shown here is derived from an EMBL/GenBank/DDBJ whole genome shotgun (WGS) entry which is preliminary data.</text>
</comment>
<reference evidence="2 3" key="1">
    <citation type="journal article" date="2015" name="Genome Biol.">
        <title>Comparative genomics of Steinernema reveals deeply conserved gene regulatory networks.</title>
        <authorList>
            <person name="Dillman A.R."/>
            <person name="Macchietto M."/>
            <person name="Porter C.F."/>
            <person name="Rogers A."/>
            <person name="Williams B."/>
            <person name="Antoshechkin I."/>
            <person name="Lee M.M."/>
            <person name="Goodwin Z."/>
            <person name="Lu X."/>
            <person name="Lewis E.E."/>
            <person name="Goodrich-Blair H."/>
            <person name="Stock S.P."/>
            <person name="Adams B.J."/>
            <person name="Sternberg P.W."/>
            <person name="Mortazavi A."/>
        </authorList>
    </citation>
    <scope>NUCLEOTIDE SEQUENCE [LARGE SCALE GENOMIC DNA]</scope>
    <source>
        <strain evidence="2 3">ALL</strain>
    </source>
</reference>
<name>A0A4V6A1R4_STECR</name>
<feature type="compositionally biased region" description="Polar residues" evidence="1">
    <location>
        <begin position="56"/>
        <end position="71"/>
    </location>
</feature>
<evidence type="ECO:0000256" key="1">
    <source>
        <dbReference type="SAM" id="MobiDB-lite"/>
    </source>
</evidence>
<evidence type="ECO:0000313" key="3">
    <source>
        <dbReference type="Proteomes" id="UP000298663"/>
    </source>
</evidence>
<accession>A0A4V6A1R4</accession>
<organism evidence="2 3">
    <name type="scientific">Steinernema carpocapsae</name>
    <name type="common">Entomopathogenic nematode</name>
    <dbReference type="NCBI Taxonomy" id="34508"/>
    <lineage>
        <taxon>Eukaryota</taxon>
        <taxon>Metazoa</taxon>
        <taxon>Ecdysozoa</taxon>
        <taxon>Nematoda</taxon>
        <taxon>Chromadorea</taxon>
        <taxon>Rhabditida</taxon>
        <taxon>Tylenchina</taxon>
        <taxon>Panagrolaimomorpha</taxon>
        <taxon>Strongyloidoidea</taxon>
        <taxon>Steinernematidae</taxon>
        <taxon>Steinernema</taxon>
    </lineage>
</organism>
<keyword evidence="3" id="KW-1185">Reference proteome</keyword>
<dbReference type="AlphaFoldDB" id="A0A4V6A1R4"/>
<feature type="region of interest" description="Disordered" evidence="1">
    <location>
        <begin position="19"/>
        <end position="93"/>
    </location>
</feature>
<dbReference type="Proteomes" id="UP000298663">
    <property type="component" value="Unassembled WGS sequence"/>
</dbReference>